<dbReference type="PANTHER" id="PTHR15081:SF1">
    <property type="entry name" value="NUCLEAR AUTOANTIGENIC SPERM PROTEIN"/>
    <property type="match status" value="1"/>
</dbReference>
<comment type="caution">
    <text evidence="9">The sequence shown here is derived from an EMBL/GenBank/DDBJ whole genome shotgun (WGS) entry which is preliminary data.</text>
</comment>
<evidence type="ECO:0000256" key="3">
    <source>
        <dbReference type="ARBA" id="ARBA00022737"/>
    </source>
</evidence>
<evidence type="ECO:0000256" key="4">
    <source>
        <dbReference type="ARBA" id="ARBA00022803"/>
    </source>
</evidence>
<dbReference type="InterPro" id="IPR019734">
    <property type="entry name" value="TPR_rpt"/>
</dbReference>
<keyword evidence="5" id="KW-0539">Nucleus</keyword>
<dbReference type="InterPro" id="IPR051730">
    <property type="entry name" value="NASP-like"/>
</dbReference>
<keyword evidence="4" id="KW-0802">TPR repeat</keyword>
<feature type="region of interest" description="Disordered" evidence="7">
    <location>
        <begin position="1"/>
        <end position="31"/>
    </location>
</feature>
<dbReference type="InterPro" id="IPR019544">
    <property type="entry name" value="Tetratricopeptide_SHNi-TPR_dom"/>
</dbReference>
<feature type="compositionally biased region" description="Basic and acidic residues" evidence="7">
    <location>
        <begin position="154"/>
        <end position="191"/>
    </location>
</feature>
<feature type="compositionally biased region" description="Polar residues" evidence="7">
    <location>
        <begin position="1"/>
        <end position="22"/>
    </location>
</feature>
<evidence type="ECO:0000259" key="8">
    <source>
        <dbReference type="Pfam" id="PF10516"/>
    </source>
</evidence>
<dbReference type="Pfam" id="PF10516">
    <property type="entry name" value="SHNi-TPR"/>
    <property type="match status" value="1"/>
</dbReference>
<evidence type="ECO:0000256" key="5">
    <source>
        <dbReference type="ARBA" id="ARBA00023242"/>
    </source>
</evidence>
<dbReference type="SMART" id="SM00028">
    <property type="entry name" value="TPR"/>
    <property type="match status" value="2"/>
</dbReference>
<dbReference type="OrthoDB" id="26401at2759"/>
<reference evidence="9 10" key="1">
    <citation type="submission" date="2014-10" db="EMBL/GenBank/DDBJ databases">
        <title>Draft genome of the hookworm Ancylostoma caninum.</title>
        <authorList>
            <person name="Mitreva M."/>
        </authorList>
    </citation>
    <scope>NUCLEOTIDE SEQUENCE [LARGE SCALE GENOMIC DNA]</scope>
    <source>
        <strain evidence="9 10">Baltimore</strain>
    </source>
</reference>
<feature type="compositionally biased region" description="Polar residues" evidence="7">
    <location>
        <begin position="716"/>
        <end position="734"/>
    </location>
</feature>
<dbReference type="Proteomes" id="UP000252519">
    <property type="component" value="Unassembled WGS sequence"/>
</dbReference>
<dbReference type="Gene3D" id="1.25.40.10">
    <property type="entry name" value="Tetratricopeptide repeat domain"/>
    <property type="match status" value="1"/>
</dbReference>
<feature type="region of interest" description="Disordered" evidence="7">
    <location>
        <begin position="713"/>
        <end position="734"/>
    </location>
</feature>
<feature type="region of interest" description="Disordered" evidence="7">
    <location>
        <begin position="115"/>
        <end position="248"/>
    </location>
</feature>
<dbReference type="PANTHER" id="PTHR15081">
    <property type="entry name" value="NUCLEAR AUTOANTIGENIC SPERM PROTEIN NASP -RELATED"/>
    <property type="match status" value="1"/>
</dbReference>
<keyword evidence="6" id="KW-0175">Coiled coil</keyword>
<evidence type="ECO:0000256" key="1">
    <source>
        <dbReference type="ARBA" id="ARBA00004123"/>
    </source>
</evidence>
<protein>
    <recommendedName>
        <fullName evidence="8">Tetratricopeptide SHNi-TPR domain-containing protein</fullName>
    </recommendedName>
</protein>
<comment type="subcellular location">
    <subcellularLocation>
        <location evidence="1">Nucleus</location>
    </subcellularLocation>
</comment>
<comment type="similarity">
    <text evidence="2">Belongs to the NASP family.</text>
</comment>
<dbReference type="EMBL" id="JOJR01000151">
    <property type="protein sequence ID" value="RCN43615.1"/>
    <property type="molecule type" value="Genomic_DNA"/>
</dbReference>
<keyword evidence="10" id="KW-1185">Reference proteome</keyword>
<feature type="domain" description="Tetratricopeptide SHNi-TPR" evidence="8">
    <location>
        <begin position="277"/>
        <end position="313"/>
    </location>
</feature>
<dbReference type="GO" id="GO:0042393">
    <property type="term" value="F:histone binding"/>
    <property type="evidence" value="ECO:0007669"/>
    <property type="project" value="TreeGrafter"/>
</dbReference>
<keyword evidence="3" id="KW-0677">Repeat</keyword>
<feature type="compositionally biased region" description="Basic and acidic residues" evidence="7">
    <location>
        <begin position="117"/>
        <end position="127"/>
    </location>
</feature>
<feature type="compositionally biased region" description="Low complexity" evidence="7">
    <location>
        <begin position="129"/>
        <end position="138"/>
    </location>
</feature>
<evidence type="ECO:0000313" key="9">
    <source>
        <dbReference type="EMBL" id="RCN43615.1"/>
    </source>
</evidence>
<evidence type="ECO:0000256" key="6">
    <source>
        <dbReference type="SAM" id="Coils"/>
    </source>
</evidence>
<evidence type="ECO:0000256" key="7">
    <source>
        <dbReference type="SAM" id="MobiDB-lite"/>
    </source>
</evidence>
<feature type="compositionally biased region" description="Acidic residues" evidence="7">
    <location>
        <begin position="208"/>
        <end position="246"/>
    </location>
</feature>
<dbReference type="GO" id="GO:0034080">
    <property type="term" value="P:CENP-A containing chromatin assembly"/>
    <property type="evidence" value="ECO:0007669"/>
    <property type="project" value="TreeGrafter"/>
</dbReference>
<name>A0A368GKU2_ANCCA</name>
<dbReference type="GO" id="GO:0005654">
    <property type="term" value="C:nucleoplasm"/>
    <property type="evidence" value="ECO:0007669"/>
    <property type="project" value="TreeGrafter"/>
</dbReference>
<dbReference type="STRING" id="29170.A0A368GKU2"/>
<accession>A0A368GKU2</accession>
<feature type="coiled-coil region" evidence="6">
    <location>
        <begin position="365"/>
        <end position="413"/>
    </location>
</feature>
<organism evidence="9 10">
    <name type="scientific">Ancylostoma caninum</name>
    <name type="common">Dog hookworm</name>
    <dbReference type="NCBI Taxonomy" id="29170"/>
    <lineage>
        <taxon>Eukaryota</taxon>
        <taxon>Metazoa</taxon>
        <taxon>Ecdysozoa</taxon>
        <taxon>Nematoda</taxon>
        <taxon>Chromadorea</taxon>
        <taxon>Rhabditida</taxon>
        <taxon>Rhabditina</taxon>
        <taxon>Rhabditomorpha</taxon>
        <taxon>Strongyloidea</taxon>
        <taxon>Ancylostomatidae</taxon>
        <taxon>Ancylostomatinae</taxon>
        <taxon>Ancylostoma</taxon>
    </lineage>
</organism>
<evidence type="ECO:0000256" key="2">
    <source>
        <dbReference type="ARBA" id="ARBA00008402"/>
    </source>
</evidence>
<dbReference type="InterPro" id="IPR011990">
    <property type="entry name" value="TPR-like_helical_dom_sf"/>
</dbReference>
<dbReference type="GO" id="GO:0006335">
    <property type="term" value="P:DNA replication-dependent chromatin assembly"/>
    <property type="evidence" value="ECO:0007669"/>
    <property type="project" value="TreeGrafter"/>
</dbReference>
<dbReference type="SUPFAM" id="SSF48452">
    <property type="entry name" value="TPR-like"/>
    <property type="match status" value="1"/>
</dbReference>
<evidence type="ECO:0000313" key="10">
    <source>
        <dbReference type="Proteomes" id="UP000252519"/>
    </source>
</evidence>
<gene>
    <name evidence="9" type="ORF">ANCCAN_10386</name>
</gene>
<proteinExistence type="inferred from homology"/>
<sequence>MVALNQESFAVTSSDEANNAPVTNEEVELPELSIEQKKEAMKDLLAQGKRDFKAGEYESAADKLSTCANYSAEVYGVFASESFDPHYYYGQCLIELETEREEIREQVEEALAENAEELEKAKARASGDSEVTTTTETVSQKEEPATEEDSSAEIESKPAEEKPAASEEATAADKTEEATEAEAKDEAKEPSEEAATAEPAEETKVETTAEEEVEPMEADGADESPVEPTETEGTEADGKDDTEEEPSNFQTAWEVLEVARNICDKQEPTKEWELRKADVLFALAECSIEEENYKQALDDLTSALQIQLLHLPAGDRIIAQTYVTFARVYKLDKEFEQASEYYKKAKQCLELRIESLEKTISEMSEPEKEKEKAELEKELTDLKGLIPDIQLKVQDAEESAATLKKAAEELKTAFAATLPQLSTVNEDAPVNDISNMIRKPVKRAADAEPEVETAKKPKAEGAHISHRVSVHGAFRRMIESTSADTQQSKENDMILTTKRSIPLPSFKGNTDKLLFCQQIRAEGPCVYAIAVDREVTISSGTGRLLLRHDVPFDIRQLVYVVFPPSKGEDETNRTQEFFCVVGIRDMLFIAVNDSHPLGFRVQFDIHAVYTTKFGLLVERDLSAQKTPPAEDYVALYSLSHPLNELLAVIFKPRDSLTQWLFCWEKSEYTIVGAEDDFLLVFDRVNEVHSLLRIRITSEHEVRSAIDLLEKRRTELTSRQATPNPENLKSTPLTAHRLQSSGASIPSSRLPARASAAAPGGSLIRSVHTRSMTARLANKRSFPHPPHAPPADSPALSIFSPMSLGGRSDFANTTISQPCAPVYQGITPRIQVFSRELQRQPDFDLLLAELCLDHVWTEPSKRDSNGEVAKKMFLSHNVLSQDFANFFIGSMGQLRSIRVVHTVSNITTSGTMFALSCRDAAPIRDGDLTVVLGLDNSISFYSGHVKCAVAVIPRFAIVPSMLLHAADNSSFVLQNGSQLTRIKLPPMFVNPLASDLFAALVDALPREKAVHLMLDWKTRSKNYDNDLEVCTEPQLHSAIRFVLEETGIVIEKHAKLPWRKVPAINESCEIDAKQRRPKTSAEENWNRLLKFRENANLNGTHDERDAGKTSVDVHITVDSTAPLHGHVYAVVGAIHGMFEEWSLDCGLFHLKSQIVYYLHAATSVLGLTAYSSHYASEFTSCKDFVYHVHRSDGLALNEFPSPYAHPTRNFSVENPFSLWKAVAGILQPYMIHSLAGSTSKVARMLTILGVGLGTGRLALMADVHRLLGRNWERRLRLEPTQVEKVAQIMFSTTKTPAQKSASLVSEFGFTRWSIEQLPPSIGLLLGSIIVGQHTSTELFQFKRPQTTTTFPQPEEMAQIARIRWPRDVRRDNVRAMLDSTKPVLIATQHLDAGTDGEIREAQEQFLSATWTRYLSQAFGRAFFELRTALPNPTEPLYVPDLCLSARIYPSNLTYDLTMTEPLKQMREWGEFYNGVAAGLRVVGADVTKVDHEWLTLCHSNDKVSGIISRICIVAEFYKFMRFTFVGNKVAISFQLKSSSRFRKLIKNVLPPYEYIRQKPTRIPPYE</sequence>